<accession>A0A2I0HI74</accession>
<reference evidence="2 3" key="1">
    <citation type="submission" date="2017-11" db="EMBL/GenBank/DDBJ databases">
        <title>De-novo sequencing of pomegranate (Punica granatum L.) genome.</title>
        <authorList>
            <person name="Akparov Z."/>
            <person name="Amiraslanov A."/>
            <person name="Hajiyeva S."/>
            <person name="Abbasov M."/>
            <person name="Kaur K."/>
            <person name="Hamwieh A."/>
            <person name="Solovyev V."/>
            <person name="Salamov A."/>
            <person name="Braich B."/>
            <person name="Kosarev P."/>
            <person name="Mahmoud A."/>
            <person name="Hajiyev E."/>
            <person name="Babayeva S."/>
            <person name="Izzatullayeva V."/>
            <person name="Mammadov A."/>
            <person name="Mammadov A."/>
            <person name="Sharifova S."/>
            <person name="Ojaghi J."/>
            <person name="Eynullazada K."/>
            <person name="Bayramov B."/>
            <person name="Abdulazimova A."/>
            <person name="Shahmuradov I."/>
        </authorList>
    </citation>
    <scope>NUCLEOTIDE SEQUENCE [LARGE SCALE GENOMIC DNA]</scope>
    <source>
        <strain evidence="3">cv. AG2017</strain>
        <tissue evidence="2">Leaf</tissue>
    </source>
</reference>
<evidence type="ECO:0000313" key="2">
    <source>
        <dbReference type="EMBL" id="PKI31402.1"/>
    </source>
</evidence>
<keyword evidence="3" id="KW-1185">Reference proteome</keyword>
<dbReference type="EMBL" id="PGOL01008864">
    <property type="protein sequence ID" value="PKI31402.1"/>
    <property type="molecule type" value="Genomic_DNA"/>
</dbReference>
<sequence>VSAQRFSSAQSSSSGCVQWPSPVRASPAQRAVQQARSPQLGPIQSGPQPSERSSRPVRPNLPHQPNFRRFF</sequence>
<comment type="caution">
    <text evidence="2">The sequence shown here is derived from an EMBL/GenBank/DDBJ whole genome shotgun (WGS) entry which is preliminary data.</text>
</comment>
<evidence type="ECO:0000256" key="1">
    <source>
        <dbReference type="SAM" id="MobiDB-lite"/>
    </source>
</evidence>
<gene>
    <name evidence="2" type="ORF">CRG98_048207</name>
</gene>
<dbReference type="AlphaFoldDB" id="A0A2I0HI74"/>
<feature type="region of interest" description="Disordered" evidence="1">
    <location>
        <begin position="1"/>
        <end position="71"/>
    </location>
</feature>
<dbReference type="Proteomes" id="UP000233551">
    <property type="component" value="Unassembled WGS sequence"/>
</dbReference>
<feature type="compositionally biased region" description="Low complexity" evidence="1">
    <location>
        <begin position="1"/>
        <end position="14"/>
    </location>
</feature>
<protein>
    <submittedName>
        <fullName evidence="2">Uncharacterized protein</fullName>
    </submittedName>
</protein>
<evidence type="ECO:0000313" key="3">
    <source>
        <dbReference type="Proteomes" id="UP000233551"/>
    </source>
</evidence>
<organism evidence="2 3">
    <name type="scientific">Punica granatum</name>
    <name type="common">Pomegranate</name>
    <dbReference type="NCBI Taxonomy" id="22663"/>
    <lineage>
        <taxon>Eukaryota</taxon>
        <taxon>Viridiplantae</taxon>
        <taxon>Streptophyta</taxon>
        <taxon>Embryophyta</taxon>
        <taxon>Tracheophyta</taxon>
        <taxon>Spermatophyta</taxon>
        <taxon>Magnoliopsida</taxon>
        <taxon>eudicotyledons</taxon>
        <taxon>Gunneridae</taxon>
        <taxon>Pentapetalae</taxon>
        <taxon>rosids</taxon>
        <taxon>malvids</taxon>
        <taxon>Myrtales</taxon>
        <taxon>Lythraceae</taxon>
        <taxon>Punica</taxon>
    </lineage>
</organism>
<proteinExistence type="predicted"/>
<name>A0A2I0HI74_PUNGR</name>
<feature type="non-terminal residue" evidence="2">
    <location>
        <position position="1"/>
    </location>
</feature>